<gene>
    <name evidence="1" type="ORF">D7V64_02745</name>
</gene>
<dbReference type="RefSeq" id="WP_120364166.1">
    <property type="nucleotide sequence ID" value="NZ_RAXW01000007.1"/>
</dbReference>
<dbReference type="AlphaFoldDB" id="A0A3A8G9H6"/>
<proteinExistence type="predicted"/>
<name>A0A3A8G9H6_9GAMM</name>
<dbReference type="EMBL" id="RAXZ01000002">
    <property type="protein sequence ID" value="RKG55249.1"/>
    <property type="molecule type" value="Genomic_DNA"/>
</dbReference>
<sequence>MTTTKVSICNAALSMIGDSSISSFDEDTARAERCRNIYDQQRKAVLRDHPWSCAKRRTILAPISTHPSFGFTHAFRLPADYLRIVSANMEQYEIENRHILANTNQINLEYIFDNDNEETWDSMLVEAMSLKMASRLCKPLTGSDAAGQSALDEYERLIRKARNVNAQERPSENMVYAESSYIGSRY</sequence>
<reference evidence="1 2" key="1">
    <citation type="submission" date="2018-09" db="EMBL/GenBank/DDBJ databases">
        <title>The draft genome of Acinetobacter spp. strains.</title>
        <authorList>
            <person name="Qin J."/>
            <person name="Feng Y."/>
            <person name="Zong Z."/>
        </authorList>
    </citation>
    <scope>NUCLEOTIDE SEQUENCE [LARGE SCALE GENOMIC DNA]</scope>
    <source>
        <strain evidence="1 2">WCHAc060002</strain>
    </source>
</reference>
<evidence type="ECO:0000313" key="2">
    <source>
        <dbReference type="Proteomes" id="UP000281084"/>
    </source>
</evidence>
<dbReference type="Proteomes" id="UP000281084">
    <property type="component" value="Unassembled WGS sequence"/>
</dbReference>
<organism evidence="1 2">
    <name type="scientific">Acinetobacter cumulans</name>
    <dbReference type="NCBI Taxonomy" id="2136182"/>
    <lineage>
        <taxon>Bacteria</taxon>
        <taxon>Pseudomonadati</taxon>
        <taxon>Pseudomonadota</taxon>
        <taxon>Gammaproteobacteria</taxon>
        <taxon>Moraxellales</taxon>
        <taxon>Moraxellaceae</taxon>
        <taxon>Acinetobacter</taxon>
    </lineage>
</organism>
<evidence type="ECO:0000313" key="1">
    <source>
        <dbReference type="EMBL" id="RKG55249.1"/>
    </source>
</evidence>
<accession>A0A3A8G9H6</accession>
<protein>
    <submittedName>
        <fullName evidence="1">Uncharacterized protein</fullName>
    </submittedName>
</protein>
<comment type="caution">
    <text evidence="1">The sequence shown here is derived from an EMBL/GenBank/DDBJ whole genome shotgun (WGS) entry which is preliminary data.</text>
</comment>